<dbReference type="GeneID" id="85445351"/>
<proteinExistence type="predicted"/>
<comment type="caution">
    <text evidence="1">The sequence shown here is derived from an EMBL/GenBank/DDBJ whole genome shotgun (WGS) entry which is preliminary data.</text>
</comment>
<gene>
    <name evidence="1" type="ORF">LY79DRAFT_590137</name>
</gene>
<organism evidence="1 2">
    <name type="scientific">Colletotrichum navitas</name>
    <dbReference type="NCBI Taxonomy" id="681940"/>
    <lineage>
        <taxon>Eukaryota</taxon>
        <taxon>Fungi</taxon>
        <taxon>Dikarya</taxon>
        <taxon>Ascomycota</taxon>
        <taxon>Pezizomycotina</taxon>
        <taxon>Sordariomycetes</taxon>
        <taxon>Hypocreomycetidae</taxon>
        <taxon>Glomerellales</taxon>
        <taxon>Glomerellaceae</taxon>
        <taxon>Colletotrichum</taxon>
        <taxon>Colletotrichum graminicola species complex</taxon>
    </lineage>
</organism>
<accession>A0AAD8Q038</accession>
<dbReference type="EMBL" id="JAHLJV010000028">
    <property type="protein sequence ID" value="KAK1590902.1"/>
    <property type="molecule type" value="Genomic_DNA"/>
</dbReference>
<evidence type="ECO:0000313" key="2">
    <source>
        <dbReference type="Proteomes" id="UP001230504"/>
    </source>
</evidence>
<dbReference type="AlphaFoldDB" id="A0AAD8Q038"/>
<dbReference type="Proteomes" id="UP001230504">
    <property type="component" value="Unassembled WGS sequence"/>
</dbReference>
<sequence>MAKGVTGLSLSGGRYRDIGGTIVRTSRTLAIRVVERVAKPATGADRNPCYIAAALGKRFGPASSVGQFVDEIVFASIYRRNPAVHEVLCVACGETGERGGCVRPNDRRY</sequence>
<reference evidence="1" key="1">
    <citation type="submission" date="2021-06" db="EMBL/GenBank/DDBJ databases">
        <title>Comparative genomics, transcriptomics and evolutionary studies reveal genomic signatures of adaptation to plant cell wall in hemibiotrophic fungi.</title>
        <authorList>
            <consortium name="DOE Joint Genome Institute"/>
            <person name="Baroncelli R."/>
            <person name="Diaz J.F."/>
            <person name="Benocci T."/>
            <person name="Peng M."/>
            <person name="Battaglia E."/>
            <person name="Haridas S."/>
            <person name="Andreopoulos W."/>
            <person name="Labutti K."/>
            <person name="Pangilinan J."/>
            <person name="Floch G.L."/>
            <person name="Makela M.R."/>
            <person name="Henrissat B."/>
            <person name="Grigoriev I.V."/>
            <person name="Crouch J.A."/>
            <person name="De Vries R.P."/>
            <person name="Sukno S.A."/>
            <person name="Thon M.R."/>
        </authorList>
    </citation>
    <scope>NUCLEOTIDE SEQUENCE</scope>
    <source>
        <strain evidence="1">CBS 125086</strain>
    </source>
</reference>
<keyword evidence="2" id="KW-1185">Reference proteome</keyword>
<name>A0AAD8Q038_9PEZI</name>
<evidence type="ECO:0000313" key="1">
    <source>
        <dbReference type="EMBL" id="KAK1590902.1"/>
    </source>
</evidence>
<protein>
    <submittedName>
        <fullName evidence="1">Uncharacterized protein</fullName>
    </submittedName>
</protein>
<dbReference type="RefSeq" id="XP_060414369.1">
    <property type="nucleotide sequence ID" value="XM_060561111.1"/>
</dbReference>